<sequence length="667" mass="76395">MYSAQHPIMSYIAMKKRQTLYVLRGEDNAPSSNDRRTSLVQNFIRGRYLRNLIYRANNPLSVTVVNDEILTSGLLKNSSMKTKDLSYTMEEEKLPHDSKEKYPTDCISMFGRAPETDYLQGWHIVDDSNSIKIRNDVNLRKNSDDTHDDNSTTESHPMLQVNEIEKTMNNMTDASGPLDVDPRKREVDIHKDTDVESFLVVSHSDVPTTPVNIVEENSMSRFSNVCRNAWTSTWNIVTNRLYCKTGSVRMSVKRPLYPTKQHYRRKANAIAIGRGRGRAKCQLRRSGVSQTIRRKECIKYEDYETMQNNLVGAAPSDHPLDSKFDSLNSIDPSDHVIKQIDSPSISRSPRTTTTRGKSKACKKKKNTKARHVTKVRYIAKPSRMKDLEDSTGEMSDAQEDSSRSRTSSEHFAEVEDDWIVFEDDDDEKLSETREKRGATEYPIRARYVPNSMRKRDSSYEDSNSETHDAEEVSFRMRSSSESSTDSEDSNHSSIVFDEQEAMECPRMHGRLMNISDKYCKDFNSLMQKHSFQRRRLPSDSSETSDDSNISETSDTTNSSFATEGNDDVDGYNEVSFHDGDSIVFADDDSEASTAQTKKVSFDPTPVVHVMVTWNYAYRAARRGPWEEIARDTERFRGRINSIAIVLDPILKSTHRSQVWQERFAFPE</sequence>
<feature type="compositionally biased region" description="Low complexity" evidence="1">
    <location>
        <begin position="342"/>
        <end position="355"/>
    </location>
</feature>
<name>A0A4S2KD93_9HYME</name>
<dbReference type="Proteomes" id="UP000310200">
    <property type="component" value="Unassembled WGS sequence"/>
</dbReference>
<feature type="compositionally biased region" description="Basic and acidic residues" evidence="1">
    <location>
        <begin position="400"/>
        <end position="410"/>
    </location>
</feature>
<gene>
    <name evidence="2" type="ORF">DBV15_03013</name>
</gene>
<dbReference type="GO" id="GO:0034976">
    <property type="term" value="P:response to endoplasmic reticulum stress"/>
    <property type="evidence" value="ECO:0007669"/>
    <property type="project" value="TreeGrafter"/>
</dbReference>
<feature type="region of interest" description="Disordered" evidence="1">
    <location>
        <begin position="530"/>
        <end position="572"/>
    </location>
</feature>
<proteinExistence type="predicted"/>
<dbReference type="InterPro" id="IPR051254">
    <property type="entry name" value="PPP1R15"/>
</dbReference>
<protein>
    <submittedName>
        <fullName evidence="2">Uncharacterized protein</fullName>
    </submittedName>
</protein>
<feature type="compositionally biased region" description="Basic and acidic residues" evidence="1">
    <location>
        <begin position="453"/>
        <end position="474"/>
    </location>
</feature>
<evidence type="ECO:0000313" key="3">
    <source>
        <dbReference type="Proteomes" id="UP000310200"/>
    </source>
</evidence>
<dbReference type="GO" id="GO:0000164">
    <property type="term" value="C:protein phosphatase type 1 complex"/>
    <property type="evidence" value="ECO:0007669"/>
    <property type="project" value="TreeGrafter"/>
</dbReference>
<feature type="compositionally biased region" description="Basic and acidic residues" evidence="1">
    <location>
        <begin position="429"/>
        <end position="438"/>
    </location>
</feature>
<dbReference type="AlphaFoldDB" id="A0A4S2KD93"/>
<organism evidence="2 3">
    <name type="scientific">Temnothorax longispinosus</name>
    <dbReference type="NCBI Taxonomy" id="300112"/>
    <lineage>
        <taxon>Eukaryota</taxon>
        <taxon>Metazoa</taxon>
        <taxon>Ecdysozoa</taxon>
        <taxon>Arthropoda</taxon>
        <taxon>Hexapoda</taxon>
        <taxon>Insecta</taxon>
        <taxon>Pterygota</taxon>
        <taxon>Neoptera</taxon>
        <taxon>Endopterygota</taxon>
        <taxon>Hymenoptera</taxon>
        <taxon>Apocrita</taxon>
        <taxon>Aculeata</taxon>
        <taxon>Formicoidea</taxon>
        <taxon>Formicidae</taxon>
        <taxon>Myrmicinae</taxon>
        <taxon>Temnothorax</taxon>
    </lineage>
</organism>
<comment type="caution">
    <text evidence="2">The sequence shown here is derived from an EMBL/GenBank/DDBJ whole genome shotgun (WGS) entry which is preliminary data.</text>
</comment>
<dbReference type="PANTHER" id="PTHR16489:SF12">
    <property type="entry name" value="GH11727P"/>
    <property type="match status" value="1"/>
</dbReference>
<dbReference type="GO" id="GO:0019888">
    <property type="term" value="F:protein phosphatase regulator activity"/>
    <property type="evidence" value="ECO:0007669"/>
    <property type="project" value="TreeGrafter"/>
</dbReference>
<reference evidence="2 3" key="1">
    <citation type="journal article" date="2019" name="Philos. Trans. R. Soc. Lond., B, Biol. Sci.">
        <title>Ant behaviour and brain gene expression of defending hosts depend on the ecological success of the intruding social parasite.</title>
        <authorList>
            <person name="Kaur R."/>
            <person name="Stoldt M."/>
            <person name="Jongepier E."/>
            <person name="Feldmeyer B."/>
            <person name="Menzel F."/>
            <person name="Bornberg-Bauer E."/>
            <person name="Foitzik S."/>
        </authorList>
    </citation>
    <scope>NUCLEOTIDE SEQUENCE [LARGE SCALE GENOMIC DNA]</scope>
    <source>
        <tissue evidence="2">Whole body</tissue>
    </source>
</reference>
<evidence type="ECO:0000313" key="2">
    <source>
        <dbReference type="EMBL" id="TGZ47040.1"/>
    </source>
</evidence>
<dbReference type="PANTHER" id="PTHR16489">
    <property type="entry name" value="GH11727P"/>
    <property type="match status" value="1"/>
</dbReference>
<dbReference type="EMBL" id="QBLH01002780">
    <property type="protein sequence ID" value="TGZ47040.1"/>
    <property type="molecule type" value="Genomic_DNA"/>
</dbReference>
<feature type="compositionally biased region" description="Polar residues" evidence="1">
    <location>
        <begin position="538"/>
        <end position="562"/>
    </location>
</feature>
<feature type="region of interest" description="Disordered" evidence="1">
    <location>
        <begin position="322"/>
        <end position="410"/>
    </location>
</feature>
<keyword evidence="3" id="KW-1185">Reference proteome</keyword>
<feature type="region of interest" description="Disordered" evidence="1">
    <location>
        <begin position="422"/>
        <end position="501"/>
    </location>
</feature>
<evidence type="ECO:0000256" key="1">
    <source>
        <dbReference type="SAM" id="MobiDB-lite"/>
    </source>
</evidence>
<feature type="compositionally biased region" description="Basic residues" evidence="1">
    <location>
        <begin position="356"/>
        <end position="374"/>
    </location>
</feature>
<accession>A0A4S2KD93</accession>
<dbReference type="GO" id="GO:0005783">
    <property type="term" value="C:endoplasmic reticulum"/>
    <property type="evidence" value="ECO:0007669"/>
    <property type="project" value="TreeGrafter"/>
</dbReference>